<keyword evidence="2" id="KW-0805">Transcription regulation</keyword>
<name>A0A5N6QTD3_9ROSI</name>
<evidence type="ECO:0000259" key="8">
    <source>
        <dbReference type="PROSITE" id="PS50157"/>
    </source>
</evidence>
<dbReference type="GO" id="GO:0008270">
    <property type="term" value="F:zinc ion binding"/>
    <property type="evidence" value="ECO:0007669"/>
    <property type="project" value="UniProtKB-KW"/>
</dbReference>
<dbReference type="InterPro" id="IPR013087">
    <property type="entry name" value="Znf_C2H2_type"/>
</dbReference>
<evidence type="ECO:0000256" key="1">
    <source>
        <dbReference type="ARBA" id="ARBA00004123"/>
    </source>
</evidence>
<protein>
    <recommendedName>
        <fullName evidence="8">C2H2-type domain-containing protein</fullName>
    </recommendedName>
</protein>
<feature type="region of interest" description="Disordered" evidence="7">
    <location>
        <begin position="496"/>
        <end position="532"/>
    </location>
</feature>
<keyword evidence="10" id="KW-1185">Reference proteome</keyword>
<dbReference type="PANTHER" id="PTHR37701:SF19">
    <property type="entry name" value="METHYL-CPG-BINDING DOMAIN PROTEIN"/>
    <property type="match status" value="1"/>
</dbReference>
<evidence type="ECO:0000256" key="6">
    <source>
        <dbReference type="PROSITE-ProRule" id="PRU00042"/>
    </source>
</evidence>
<dbReference type="SUPFAM" id="SSF54171">
    <property type="entry name" value="DNA-binding domain"/>
    <property type="match status" value="1"/>
</dbReference>
<dbReference type="AlphaFoldDB" id="A0A5N6QTD3"/>
<dbReference type="Gene3D" id="3.30.160.60">
    <property type="entry name" value="Classic Zinc Finger"/>
    <property type="match status" value="1"/>
</dbReference>
<dbReference type="OrthoDB" id="1893318at2759"/>
<dbReference type="GO" id="GO:0005634">
    <property type="term" value="C:nucleus"/>
    <property type="evidence" value="ECO:0007669"/>
    <property type="project" value="UniProtKB-SubCell"/>
</dbReference>
<evidence type="ECO:0000313" key="9">
    <source>
        <dbReference type="EMBL" id="KAE8009192.1"/>
    </source>
</evidence>
<sequence length="861" mass="95322">MATVSATAPPQPAGAISLDSVGHIDMSTLSQTELHSLSLCSPSAFDLHHSHLLAPKIDRSLFNESAGSRRQTYSRPSNSNPSAGHRRRVAGLLPTPKPPPVPSDDPERVENRLIIDHLKNFIDKDPRFDHFDLSLTLPSLSSLFVDTNREEAERENAVSFAVKRKRGRKPRVKVLHLEEGYGRGVMEIVNRDGAAVDLTALANAEDPYGEELRRRTVGMESEEELLGFMRELGGQWGSRRKKRKIVDAGVFGSALPVGWKLLLGIKRRDGRASIYCRRYISPTGLQFISCKEAASYLLSFFGLSDAQCPSSQKGENNQQDYRLSSENLAGFTPKYRDRQEVISSSTPPTIPISSEQGKETTLLGMENLADVQIHDLFECHKCSMTFDEKDSYLQHLLSFHQRTTRRYRLGSSVGDGVIIKDGKYECQFCHKVFLERRRYNGHVGIHVRNYVRRVEELPGPTTLEKRIESPTRDDVPLRISKMDALIEIAQNSILESSTLRTNDEPNGDSTPDGLNVPSTQEMPAANSDHEMNLGSPLSGQEMDDGMTDITLYQDLSQQDGEHKITDENMEKTDDSNEVLDSKRDSCLDAATVLPANEQNGNTSETLCKKDGLAFVDDRGESGVQQEVVSEGHLLAQFGNNLVCDVRGDINLVCTSTSEHPKLGEVNDKSELNVGFDGSNDGAANNIVTETEQKTSEENLLQCGVSDSLISPEQPLQYFPIFSATSDKGEEQLGSVDQRHDNVTGFEELRLDEIEPLKYSSVSAQESLSIQEVRMDLTYNAEMEGAYGSSVQFESEEVMLNMAAVNPLTTVCVWCGVEFNHEAVDAEIQPDSVGFMCPTCKAKISGHLNVLDSGLPLNPHHL</sequence>
<keyword evidence="4" id="KW-0804">Transcription</keyword>
<evidence type="ECO:0000256" key="2">
    <source>
        <dbReference type="ARBA" id="ARBA00023015"/>
    </source>
</evidence>
<keyword evidence="6" id="KW-0479">Metal-binding</keyword>
<keyword evidence="6" id="KW-0863">Zinc-finger</keyword>
<keyword evidence="3" id="KW-0238">DNA-binding</keyword>
<feature type="compositionally biased region" description="Polar residues" evidence="7">
    <location>
        <begin position="65"/>
        <end position="82"/>
    </location>
</feature>
<dbReference type="PROSITE" id="PS00028">
    <property type="entry name" value="ZINC_FINGER_C2H2_1"/>
    <property type="match status" value="2"/>
</dbReference>
<dbReference type="EMBL" id="CM017322">
    <property type="protein sequence ID" value="KAE8009192.1"/>
    <property type="molecule type" value="Genomic_DNA"/>
</dbReference>
<evidence type="ECO:0000256" key="7">
    <source>
        <dbReference type="SAM" id="MobiDB-lite"/>
    </source>
</evidence>
<evidence type="ECO:0000256" key="3">
    <source>
        <dbReference type="ARBA" id="ARBA00023125"/>
    </source>
</evidence>
<dbReference type="PANTHER" id="PTHR37701">
    <property type="entry name" value="METHYL-CPG-BINDING DOMAIN-CONTAINING PROTEIN 8"/>
    <property type="match status" value="1"/>
</dbReference>
<organism evidence="9 10">
    <name type="scientific">Carpinus fangiana</name>
    <dbReference type="NCBI Taxonomy" id="176857"/>
    <lineage>
        <taxon>Eukaryota</taxon>
        <taxon>Viridiplantae</taxon>
        <taxon>Streptophyta</taxon>
        <taxon>Embryophyta</taxon>
        <taxon>Tracheophyta</taxon>
        <taxon>Spermatophyta</taxon>
        <taxon>Magnoliopsida</taxon>
        <taxon>eudicotyledons</taxon>
        <taxon>Gunneridae</taxon>
        <taxon>Pentapetalae</taxon>
        <taxon>rosids</taxon>
        <taxon>fabids</taxon>
        <taxon>Fagales</taxon>
        <taxon>Betulaceae</taxon>
        <taxon>Carpinus</taxon>
    </lineage>
</organism>
<dbReference type="Proteomes" id="UP000327013">
    <property type="component" value="Chromosome 2"/>
</dbReference>
<reference evidence="9 10" key="1">
    <citation type="submission" date="2019-06" db="EMBL/GenBank/DDBJ databases">
        <title>A chromosomal-level reference genome of Carpinus fangiana (Coryloideae, Betulaceae).</title>
        <authorList>
            <person name="Yang X."/>
            <person name="Wang Z."/>
            <person name="Zhang L."/>
            <person name="Hao G."/>
            <person name="Liu J."/>
            <person name="Yang Y."/>
        </authorList>
    </citation>
    <scope>NUCLEOTIDE SEQUENCE [LARGE SCALE GENOMIC DNA]</scope>
    <source>
        <strain evidence="9">Cfa_2016G</strain>
        <tissue evidence="9">Leaf</tissue>
    </source>
</reference>
<feature type="region of interest" description="Disordered" evidence="7">
    <location>
        <begin position="65"/>
        <end position="107"/>
    </location>
</feature>
<proteinExistence type="predicted"/>
<comment type="subcellular location">
    <subcellularLocation>
        <location evidence="1">Nucleus</location>
    </subcellularLocation>
</comment>
<evidence type="ECO:0000256" key="4">
    <source>
        <dbReference type="ARBA" id="ARBA00023163"/>
    </source>
</evidence>
<dbReference type="InterPro" id="IPR037472">
    <property type="entry name" value="MBD8"/>
</dbReference>
<accession>A0A5N6QTD3</accession>
<dbReference type="GO" id="GO:0003677">
    <property type="term" value="F:DNA binding"/>
    <property type="evidence" value="ECO:0007669"/>
    <property type="project" value="UniProtKB-KW"/>
</dbReference>
<keyword evidence="6" id="KW-0862">Zinc</keyword>
<gene>
    <name evidence="9" type="ORF">FH972_005642</name>
</gene>
<dbReference type="PROSITE" id="PS50157">
    <property type="entry name" value="ZINC_FINGER_C2H2_2"/>
    <property type="match status" value="2"/>
</dbReference>
<dbReference type="SMART" id="SM00355">
    <property type="entry name" value="ZnF_C2H2"/>
    <property type="match status" value="2"/>
</dbReference>
<evidence type="ECO:0000256" key="5">
    <source>
        <dbReference type="ARBA" id="ARBA00023242"/>
    </source>
</evidence>
<keyword evidence="5" id="KW-0539">Nucleus</keyword>
<feature type="domain" description="C2H2-type" evidence="8">
    <location>
        <begin position="377"/>
        <end position="405"/>
    </location>
</feature>
<dbReference type="InterPro" id="IPR016177">
    <property type="entry name" value="DNA-bd_dom_sf"/>
</dbReference>
<evidence type="ECO:0000313" key="10">
    <source>
        <dbReference type="Proteomes" id="UP000327013"/>
    </source>
</evidence>
<feature type="domain" description="C2H2-type" evidence="8">
    <location>
        <begin position="424"/>
        <end position="451"/>
    </location>
</feature>